<dbReference type="SUPFAM" id="SSF51197">
    <property type="entry name" value="Clavaminate synthase-like"/>
    <property type="match status" value="1"/>
</dbReference>
<proteinExistence type="predicted"/>
<reference evidence="5" key="1">
    <citation type="submission" date="2016-02" db="EMBL/GenBank/DDBJ databases">
        <title>WGS assembly of Manihot esculenta.</title>
        <authorList>
            <person name="Bredeson J.V."/>
            <person name="Prochnik S.E."/>
            <person name="Lyons J.B."/>
            <person name="Schmutz J."/>
            <person name="Grimwood J."/>
            <person name="Vrebalov J."/>
            <person name="Bart R.S."/>
            <person name="Amuge T."/>
            <person name="Ferguson M.E."/>
            <person name="Green R."/>
            <person name="Putnam N."/>
            <person name="Stites J."/>
            <person name="Rounsley S."/>
            <person name="Rokhsar D.S."/>
        </authorList>
    </citation>
    <scope>NUCLEOTIDE SEQUENCE [LARGE SCALE GENOMIC DNA]</scope>
    <source>
        <tissue evidence="5">Leaf</tissue>
    </source>
</reference>
<feature type="domain" description="Isopenicillin N synthase-like Fe(2+) 2OG dioxygenase" evidence="4">
    <location>
        <begin position="5"/>
        <end position="36"/>
    </location>
</feature>
<keyword evidence="2" id="KW-0847">Vitamin C</keyword>
<organism evidence="5">
    <name type="scientific">Manihot esculenta</name>
    <name type="common">Cassava</name>
    <name type="synonym">Jatropha manihot</name>
    <dbReference type="NCBI Taxonomy" id="3983"/>
    <lineage>
        <taxon>Eukaryota</taxon>
        <taxon>Viridiplantae</taxon>
        <taxon>Streptophyta</taxon>
        <taxon>Embryophyta</taxon>
        <taxon>Tracheophyta</taxon>
        <taxon>Spermatophyta</taxon>
        <taxon>Magnoliopsida</taxon>
        <taxon>eudicotyledons</taxon>
        <taxon>Gunneridae</taxon>
        <taxon>Pentapetalae</taxon>
        <taxon>rosids</taxon>
        <taxon>fabids</taxon>
        <taxon>Malpighiales</taxon>
        <taxon>Euphorbiaceae</taxon>
        <taxon>Crotonoideae</taxon>
        <taxon>Manihoteae</taxon>
        <taxon>Manihot</taxon>
    </lineage>
</organism>
<protein>
    <recommendedName>
        <fullName evidence="4">Isopenicillin N synthase-like Fe(2+) 2OG dioxygenase domain-containing protein</fullName>
    </recommendedName>
</protein>
<dbReference type="Pfam" id="PF03171">
    <property type="entry name" value="2OG-FeII_Oxy"/>
    <property type="match status" value="1"/>
</dbReference>
<evidence type="ECO:0000259" key="4">
    <source>
        <dbReference type="Pfam" id="PF03171"/>
    </source>
</evidence>
<dbReference type="PANTHER" id="PTHR47991">
    <property type="entry name" value="OXOGLUTARATE/IRON-DEPENDENT DIOXYGENASE"/>
    <property type="match status" value="1"/>
</dbReference>
<evidence type="ECO:0000256" key="2">
    <source>
        <dbReference type="ARBA" id="ARBA00022896"/>
    </source>
</evidence>
<dbReference type="GO" id="GO:0031418">
    <property type="term" value="F:L-ascorbic acid binding"/>
    <property type="evidence" value="ECO:0007669"/>
    <property type="project" value="UniProtKB-KW"/>
</dbReference>
<evidence type="ECO:0000256" key="1">
    <source>
        <dbReference type="ARBA" id="ARBA00022723"/>
    </source>
</evidence>
<dbReference type="STRING" id="3983.A0A2C9U956"/>
<dbReference type="InterPro" id="IPR044861">
    <property type="entry name" value="IPNS-like_FE2OG_OXY"/>
</dbReference>
<sequence length="86" mass="9900">MFGHKIITNGKYKSAQHRAITNSSRPRLSIATFHDPAKTRKISPAFQLVNESSPLYREVNYEDYVSSWYTKGPEGKRNIDVLRINC</sequence>
<evidence type="ECO:0000313" key="5">
    <source>
        <dbReference type="EMBL" id="OAY25853.1"/>
    </source>
</evidence>
<keyword evidence="3" id="KW-0408">Iron</keyword>
<name>A0A2C9U956_MANES</name>
<dbReference type="GO" id="GO:0046872">
    <property type="term" value="F:metal ion binding"/>
    <property type="evidence" value="ECO:0007669"/>
    <property type="project" value="UniProtKB-KW"/>
</dbReference>
<keyword evidence="1" id="KW-0479">Metal-binding</keyword>
<dbReference type="InterPro" id="IPR050295">
    <property type="entry name" value="Plant_2OG-oxidoreductases"/>
</dbReference>
<dbReference type="Gene3D" id="2.60.120.330">
    <property type="entry name" value="B-lactam Antibiotic, Isopenicillin N Synthase, Chain"/>
    <property type="match status" value="1"/>
</dbReference>
<dbReference type="InterPro" id="IPR027443">
    <property type="entry name" value="IPNS-like_sf"/>
</dbReference>
<accession>A0A2C9U956</accession>
<dbReference type="EMBL" id="CM004402">
    <property type="protein sequence ID" value="OAY25853.1"/>
    <property type="molecule type" value="Genomic_DNA"/>
</dbReference>
<dbReference type="AlphaFoldDB" id="A0A2C9U956"/>
<gene>
    <name evidence="5" type="ORF">MANES_16G000400</name>
</gene>
<evidence type="ECO:0000256" key="3">
    <source>
        <dbReference type="ARBA" id="ARBA00023004"/>
    </source>
</evidence>
<dbReference type="OMA" id="EVNYEDY"/>